<evidence type="ECO:0000313" key="1">
    <source>
        <dbReference type="EMBL" id="ERI11105.1"/>
    </source>
</evidence>
<dbReference type="PATRIC" id="fig|649747.3.peg.733"/>
<reference evidence="1 2" key="1">
    <citation type="submission" date="2013-08" db="EMBL/GenBank/DDBJ databases">
        <authorList>
            <person name="Weinstock G."/>
            <person name="Sodergren E."/>
            <person name="Wylie T."/>
            <person name="Fulton L."/>
            <person name="Fulton R."/>
            <person name="Fronick C."/>
            <person name="O'Laughlin M."/>
            <person name="Godfrey J."/>
            <person name="Miner T."/>
            <person name="Herter B."/>
            <person name="Appelbaum E."/>
            <person name="Cordes M."/>
            <person name="Lek S."/>
            <person name="Wollam A."/>
            <person name="Pepin K.H."/>
            <person name="Palsikar V.B."/>
            <person name="Mitreva M."/>
            <person name="Wilson R.K."/>
        </authorList>
    </citation>
    <scope>NUCLEOTIDE SEQUENCE [LARGE SCALE GENOMIC DNA]</scope>
    <source>
        <strain evidence="1 2">ATCC 12856</strain>
    </source>
</reference>
<protein>
    <recommendedName>
        <fullName evidence="3">Transcriptional regulator, Rrf2 family</fullName>
    </recommendedName>
</protein>
<evidence type="ECO:0008006" key="3">
    <source>
        <dbReference type="Google" id="ProtNLM"/>
    </source>
</evidence>
<name>U1X810_ANEAE</name>
<proteinExistence type="predicted"/>
<dbReference type="eggNOG" id="COG1959">
    <property type="taxonomic scope" value="Bacteria"/>
</dbReference>
<dbReference type="Gene3D" id="1.10.10.10">
    <property type="entry name" value="Winged helix-like DNA-binding domain superfamily/Winged helix DNA-binding domain"/>
    <property type="match status" value="1"/>
</dbReference>
<dbReference type="STRING" id="649747.HMPREF0083_00808"/>
<dbReference type="HOGENOM" id="CLU_2731171_0_0_9"/>
<gene>
    <name evidence="1" type="ORF">HMPREF0083_00808</name>
</gene>
<organism evidence="1 2">
    <name type="scientific">Aneurinibacillus aneurinilyticus ATCC 12856</name>
    <dbReference type="NCBI Taxonomy" id="649747"/>
    <lineage>
        <taxon>Bacteria</taxon>
        <taxon>Bacillati</taxon>
        <taxon>Bacillota</taxon>
        <taxon>Bacilli</taxon>
        <taxon>Bacillales</taxon>
        <taxon>Paenibacillaceae</taxon>
        <taxon>Aneurinibacillus group</taxon>
        <taxon>Aneurinibacillus</taxon>
    </lineage>
</organism>
<dbReference type="AlphaFoldDB" id="U1X810"/>
<sequence>MKWTNYGNREDIKCPNMSHDMKLTKATNNALHTMLLLAVDSPDKHIGVAKLAERQEVSTTYLSKNDCLLSI</sequence>
<evidence type="ECO:0000313" key="2">
    <source>
        <dbReference type="Proteomes" id="UP000016511"/>
    </source>
</evidence>
<accession>U1X810</accession>
<keyword evidence="2" id="KW-1185">Reference proteome</keyword>
<dbReference type="InterPro" id="IPR036388">
    <property type="entry name" value="WH-like_DNA-bd_sf"/>
</dbReference>
<dbReference type="EMBL" id="AWSJ01000053">
    <property type="protein sequence ID" value="ERI11105.1"/>
    <property type="molecule type" value="Genomic_DNA"/>
</dbReference>
<dbReference type="Proteomes" id="UP000016511">
    <property type="component" value="Unassembled WGS sequence"/>
</dbReference>
<comment type="caution">
    <text evidence="1">The sequence shown here is derived from an EMBL/GenBank/DDBJ whole genome shotgun (WGS) entry which is preliminary data.</text>
</comment>